<dbReference type="PANTHER" id="PTHR22780">
    <property type="entry name" value="ADAPTIN, ALPHA/GAMMA/EPSILON"/>
    <property type="match status" value="1"/>
</dbReference>
<dbReference type="GO" id="GO:0080120">
    <property type="term" value="P:CAAX-box protein maturation"/>
    <property type="evidence" value="ECO:0007669"/>
    <property type="project" value="UniProtKB-ARBA"/>
</dbReference>
<evidence type="ECO:0008006" key="11">
    <source>
        <dbReference type="Google" id="ProtNLM"/>
    </source>
</evidence>
<evidence type="ECO:0000256" key="4">
    <source>
        <dbReference type="ARBA" id="ARBA00023136"/>
    </source>
</evidence>
<feature type="region of interest" description="Disordered" evidence="5">
    <location>
        <begin position="868"/>
        <end position="888"/>
    </location>
</feature>
<protein>
    <recommendedName>
        <fullName evidence="11">Clathrin/coatomer adaptor adaptin-like N-terminal domain-containing protein</fullName>
    </recommendedName>
</protein>
<dbReference type="GO" id="GO:0016192">
    <property type="term" value="P:vesicle-mediated transport"/>
    <property type="evidence" value="ECO:0007669"/>
    <property type="project" value="InterPro"/>
</dbReference>
<keyword evidence="10" id="KW-1185">Reference proteome</keyword>
<feature type="transmembrane region" description="Helical" evidence="6">
    <location>
        <begin position="1158"/>
        <end position="1177"/>
    </location>
</feature>
<dbReference type="Pfam" id="PF02517">
    <property type="entry name" value="Rce1-like"/>
    <property type="match status" value="1"/>
</dbReference>
<dbReference type="OrthoDB" id="29308at2759"/>
<feature type="compositionally biased region" description="Low complexity" evidence="5">
    <location>
        <begin position="802"/>
        <end position="821"/>
    </location>
</feature>
<evidence type="ECO:0000313" key="10">
    <source>
        <dbReference type="Proteomes" id="UP000613740"/>
    </source>
</evidence>
<dbReference type="InterPro" id="IPR002553">
    <property type="entry name" value="Clathrin/coatomer_adapt-like_N"/>
</dbReference>
<evidence type="ECO:0000259" key="7">
    <source>
        <dbReference type="Pfam" id="PF01602"/>
    </source>
</evidence>
<feature type="domain" description="Clathrin/coatomer adaptor adaptin-like N-terminal" evidence="7">
    <location>
        <begin position="44"/>
        <end position="638"/>
    </location>
</feature>
<feature type="transmembrane region" description="Helical" evidence="6">
    <location>
        <begin position="1294"/>
        <end position="1311"/>
    </location>
</feature>
<feature type="compositionally biased region" description="Low complexity" evidence="5">
    <location>
        <begin position="929"/>
        <end position="945"/>
    </location>
</feature>
<proteinExistence type="predicted"/>
<dbReference type="GO" id="GO:0004175">
    <property type="term" value="F:endopeptidase activity"/>
    <property type="evidence" value="ECO:0007669"/>
    <property type="project" value="UniProtKB-ARBA"/>
</dbReference>
<dbReference type="InterPro" id="IPR016024">
    <property type="entry name" value="ARM-type_fold"/>
</dbReference>
<dbReference type="InterPro" id="IPR011989">
    <property type="entry name" value="ARM-like"/>
</dbReference>
<dbReference type="InterPro" id="IPR050840">
    <property type="entry name" value="Adaptor_Complx_Large_Subunit"/>
</dbReference>
<comment type="subcellular location">
    <subcellularLocation>
        <location evidence="1">Endomembrane system</location>
    </subcellularLocation>
</comment>
<name>A0A835TD76_9CHLO</name>
<keyword evidence="2" id="KW-0813">Transport</keyword>
<keyword evidence="6" id="KW-1133">Transmembrane helix</keyword>
<reference evidence="9" key="1">
    <citation type="journal article" date="2020" name="bioRxiv">
        <title>Comparative genomics of Chlamydomonas.</title>
        <authorList>
            <person name="Craig R.J."/>
            <person name="Hasan A.R."/>
            <person name="Ness R.W."/>
            <person name="Keightley P.D."/>
        </authorList>
    </citation>
    <scope>NUCLEOTIDE SEQUENCE</scope>
    <source>
        <strain evidence="9">CCAP 11/173</strain>
    </source>
</reference>
<keyword evidence="4 6" id="KW-0472">Membrane</keyword>
<dbReference type="Proteomes" id="UP000613740">
    <property type="component" value="Unassembled WGS sequence"/>
</dbReference>
<feature type="compositionally biased region" description="Gly residues" evidence="5">
    <location>
        <begin position="792"/>
        <end position="801"/>
    </location>
</feature>
<feature type="transmembrane region" description="Helical" evidence="6">
    <location>
        <begin position="1323"/>
        <end position="1345"/>
    </location>
</feature>
<feature type="domain" description="CAAX prenyl protease 2/Lysostaphin resistance protein A-like" evidence="8">
    <location>
        <begin position="1297"/>
        <end position="1383"/>
    </location>
</feature>
<feature type="region of interest" description="Disordered" evidence="5">
    <location>
        <begin position="912"/>
        <end position="970"/>
    </location>
</feature>
<evidence type="ECO:0000256" key="3">
    <source>
        <dbReference type="ARBA" id="ARBA00022927"/>
    </source>
</evidence>
<evidence type="ECO:0000256" key="5">
    <source>
        <dbReference type="SAM" id="MobiDB-lite"/>
    </source>
</evidence>
<feature type="region of interest" description="Disordered" evidence="5">
    <location>
        <begin position="727"/>
        <end position="842"/>
    </location>
</feature>
<dbReference type="EMBL" id="JAEHOD010000050">
    <property type="protein sequence ID" value="KAG2436071.1"/>
    <property type="molecule type" value="Genomic_DNA"/>
</dbReference>
<dbReference type="Pfam" id="PF01602">
    <property type="entry name" value="Adaptin_N"/>
    <property type="match status" value="1"/>
</dbReference>
<evidence type="ECO:0000256" key="6">
    <source>
        <dbReference type="SAM" id="Phobius"/>
    </source>
</evidence>
<feature type="compositionally biased region" description="Gly residues" evidence="5">
    <location>
        <begin position="959"/>
        <end position="970"/>
    </location>
</feature>
<dbReference type="GO" id="GO:0006886">
    <property type="term" value="P:intracellular protein transport"/>
    <property type="evidence" value="ECO:0007669"/>
    <property type="project" value="InterPro"/>
</dbReference>
<keyword evidence="3" id="KW-0653">Protein transport</keyword>
<feature type="compositionally biased region" description="Low complexity" evidence="5">
    <location>
        <begin position="734"/>
        <end position="772"/>
    </location>
</feature>
<evidence type="ECO:0000256" key="1">
    <source>
        <dbReference type="ARBA" id="ARBA00004308"/>
    </source>
</evidence>
<feature type="transmembrane region" description="Helical" evidence="6">
    <location>
        <begin position="1375"/>
        <end position="1393"/>
    </location>
</feature>
<comment type="caution">
    <text evidence="9">The sequence shown here is derived from an EMBL/GenBank/DDBJ whole genome shotgun (WGS) entry which is preliminary data.</text>
</comment>
<dbReference type="InterPro" id="IPR003675">
    <property type="entry name" value="Rce1/LyrA-like_dom"/>
</dbReference>
<evidence type="ECO:0000313" key="9">
    <source>
        <dbReference type="EMBL" id="KAG2436071.1"/>
    </source>
</evidence>
<sequence>MALQAKFEKVVQGIKTSGPKFLKELREFDNLVKAIGECKSKAEEDRIITQELELLKQRLSDPKLDKSRGKEYMIRLIYCEMLGHDASFAYIKALQFASDPNIHTKKAAYLALTQFLDCDNQLVLLLVNTLLSDMKSDNYLIVCTALVTATKLIGADLVNAVYPVVVERLRHPKEHVRKKAVMALHWFGGLDPRREGPLAGVELDKHFRTMLCDKDPAVMSAALCALHECVKGDPRPYKNLIPSFTSILKQVSEHRLPKTYDYHRFPAPFIQIKLLKILAMLGAGDRAASENMAAVLHQTLRRANTSHTIGSAIIYECVRTITTIYPNPQLLAAAAESIAAFLRSPSHNLRYVGIDALAGITAINPAAAAEHQVAVLDCLEDPDDTLKLKTLELLYKMTKANNIQVIVDKMMSYLATCTDEHIRRDIVRKVSDLAERYAPSPAWFVTTISEVFRLGGEHVDEGVGHGLCRLIAEQDAGLHASAVEAYLGLLDGAAGAAAAVAAVAGAGGSGGFVPSSGKKLPETILLVICWVLGEYGHLARRPPAAVLGRLMGLLAAHKTTTDRVRGALLTALAKLAAHTGGAAGPVGAALAAPHGSAGGSGGGEGGGGSPADLVHACLSSQNLELQQRAHELTALLKLPPPLLAAALPVNAAAEDLTSDLAAVVSLPFLDGIVNSALAAGAQPYLSPEARGAKGADAQAKGLRFEAYEPAPYAVPIAAASTSAAFGAGGGGGASSSSSAAADPRQSSYSGPSPSAASASAAAQGAGGPAEPQLTLKGAGGRKWGPAQYESGPDGGGGGGYGASNSSGHIATPAAAPAAAAPRSGHHSRNASGSGPALSGQAAERERLAASLFGGGGGGGVFGAPPVAASRPAAAPARPVNGAPGRPAAAAAPAAPAAAPNVMDMLLDLDVPAPQPAAAHGHSHQHQHQPMHAAPGAAGRGHAPAGAPAPPGGDWMDSLLGGGGGGGGGGPPAAAPMGMGMGMGGPLPGMAPGGMYGGGGMGMPPPQQQQQPYGQQQPAYGGGMGPGMGGMGVGVGGMGQPGPGYGAPAYGQPAQQQPYGAPGGGMGMGMGAGMGAPGGMGGRPGPATQQHMPQKPTGADPFGDLLVNSEPTTSTSTSGRGGRGNGPEDDKPTWGVFDLARYGERWDVPWGAGRVAGGMALWFGSFVGVGFVLVPQLYRAAGMSLYDLAPEDKATFTLVCQAMETAVSLLLVRALTAGPIKASGSNSEQLGLFNYSPAGPFAKPRGWGFWGLLGMLASPAVVGGMATLLGAVGYEKAVGGQGTVDGVAGMIDLDLPTYLSLLAVTGVLAPILEETVFRGFLLTSLTRFMPTWAAVVASAGFFGVAHLSPRDLPVLCALGLLLGWSYVRSRNLLTPILIHGAWNSGVLTVLFWLASEGVDVQQLISDLREAAAAAS</sequence>
<gene>
    <name evidence="9" type="ORF">HYH02_011582</name>
</gene>
<keyword evidence="6" id="KW-0812">Transmembrane</keyword>
<dbReference type="GO" id="GO:0030117">
    <property type="term" value="C:membrane coat"/>
    <property type="evidence" value="ECO:0007669"/>
    <property type="project" value="InterPro"/>
</dbReference>
<dbReference type="SUPFAM" id="SSF48371">
    <property type="entry name" value="ARM repeat"/>
    <property type="match status" value="1"/>
</dbReference>
<dbReference type="Gene3D" id="1.25.10.10">
    <property type="entry name" value="Leucine-rich Repeat Variant"/>
    <property type="match status" value="1"/>
</dbReference>
<feature type="transmembrane region" description="Helical" evidence="6">
    <location>
        <begin position="1248"/>
        <end position="1274"/>
    </location>
</feature>
<feature type="region of interest" description="Disordered" evidence="5">
    <location>
        <begin position="1076"/>
        <end position="1132"/>
    </location>
</feature>
<organism evidence="9 10">
    <name type="scientific">Chlamydomonas schloesseri</name>
    <dbReference type="NCBI Taxonomy" id="2026947"/>
    <lineage>
        <taxon>Eukaryota</taxon>
        <taxon>Viridiplantae</taxon>
        <taxon>Chlorophyta</taxon>
        <taxon>core chlorophytes</taxon>
        <taxon>Chlorophyceae</taxon>
        <taxon>CS clade</taxon>
        <taxon>Chlamydomonadales</taxon>
        <taxon>Chlamydomonadaceae</taxon>
        <taxon>Chlamydomonas</taxon>
    </lineage>
</organism>
<dbReference type="GO" id="GO:0012505">
    <property type="term" value="C:endomembrane system"/>
    <property type="evidence" value="ECO:0007669"/>
    <property type="project" value="UniProtKB-SubCell"/>
</dbReference>
<accession>A0A835TD76</accession>
<feature type="compositionally biased region" description="Low complexity" evidence="5">
    <location>
        <begin position="1107"/>
        <end position="1117"/>
    </location>
</feature>
<evidence type="ECO:0000259" key="8">
    <source>
        <dbReference type="Pfam" id="PF02517"/>
    </source>
</evidence>
<evidence type="ECO:0000256" key="2">
    <source>
        <dbReference type="ARBA" id="ARBA00022448"/>
    </source>
</evidence>